<evidence type="ECO:0000313" key="7">
    <source>
        <dbReference type="EMBL" id="OGD24887.1"/>
    </source>
</evidence>
<comment type="similarity">
    <text evidence="1 5">Belongs to the universal ribosomal protein uS10 family.</text>
</comment>
<comment type="caution">
    <text evidence="7">The sequence shown here is derived from an EMBL/GenBank/DDBJ whole genome shotgun (WGS) entry which is preliminary data.</text>
</comment>
<evidence type="ECO:0000259" key="6">
    <source>
        <dbReference type="SMART" id="SM01403"/>
    </source>
</evidence>
<reference evidence="7 8" key="1">
    <citation type="journal article" date="2016" name="Nat. Commun.">
        <title>Thousands of microbial genomes shed light on interconnected biogeochemical processes in an aquifer system.</title>
        <authorList>
            <person name="Anantharaman K."/>
            <person name="Brown C.T."/>
            <person name="Hug L.A."/>
            <person name="Sharon I."/>
            <person name="Castelle C.J."/>
            <person name="Probst A.J."/>
            <person name="Thomas B.C."/>
            <person name="Singh A."/>
            <person name="Wilkins M.J."/>
            <person name="Karaoz U."/>
            <person name="Brodie E.L."/>
            <person name="Williams K.H."/>
            <person name="Hubbard S.S."/>
            <person name="Banfield J.F."/>
        </authorList>
    </citation>
    <scope>NUCLEOTIDE SEQUENCE [LARGE SCALE GENOMIC DNA]</scope>
</reference>
<evidence type="ECO:0000256" key="4">
    <source>
        <dbReference type="ARBA" id="ARBA00035162"/>
    </source>
</evidence>
<evidence type="ECO:0000256" key="5">
    <source>
        <dbReference type="HAMAP-Rule" id="MF_00508"/>
    </source>
</evidence>
<dbReference type="PRINTS" id="PR00971">
    <property type="entry name" value="RIBOSOMALS10"/>
</dbReference>
<dbReference type="NCBIfam" id="TIGR01049">
    <property type="entry name" value="rpsJ_bact"/>
    <property type="match status" value="1"/>
</dbReference>
<dbReference type="InterPro" id="IPR001848">
    <property type="entry name" value="Ribosomal_uS10"/>
</dbReference>
<comment type="function">
    <text evidence="5">Involved in the binding of tRNA to the ribosomes.</text>
</comment>
<dbReference type="InterPro" id="IPR036838">
    <property type="entry name" value="Ribosomal_uS10_dom_sf"/>
</dbReference>
<dbReference type="Pfam" id="PF00338">
    <property type="entry name" value="Ribosomal_S10"/>
    <property type="match status" value="1"/>
</dbReference>
<dbReference type="AlphaFoldDB" id="A0A1F5B2N4"/>
<feature type="domain" description="Small ribosomal subunit protein uS10" evidence="6">
    <location>
        <begin position="6"/>
        <end position="100"/>
    </location>
</feature>
<name>A0A1F5B2N4_9BACT</name>
<dbReference type="EMBL" id="MEYK01000030">
    <property type="protein sequence ID" value="OGD24887.1"/>
    <property type="molecule type" value="Genomic_DNA"/>
</dbReference>
<dbReference type="SMART" id="SM01403">
    <property type="entry name" value="Ribosomal_S10"/>
    <property type="match status" value="1"/>
</dbReference>
<dbReference type="PANTHER" id="PTHR11700">
    <property type="entry name" value="30S RIBOSOMAL PROTEIN S10 FAMILY MEMBER"/>
    <property type="match status" value="1"/>
</dbReference>
<dbReference type="GO" id="GO:0000049">
    <property type="term" value="F:tRNA binding"/>
    <property type="evidence" value="ECO:0007669"/>
    <property type="project" value="UniProtKB-UniRule"/>
</dbReference>
<dbReference type="Proteomes" id="UP000176431">
    <property type="component" value="Unassembled WGS sequence"/>
</dbReference>
<protein>
    <recommendedName>
        <fullName evidence="4 5">Small ribosomal subunit protein uS10</fullName>
    </recommendedName>
</protein>
<dbReference type="Gene3D" id="3.30.70.600">
    <property type="entry name" value="Ribosomal protein S10 domain"/>
    <property type="match status" value="1"/>
</dbReference>
<proteinExistence type="inferred from homology"/>
<dbReference type="GO" id="GO:0006412">
    <property type="term" value="P:translation"/>
    <property type="evidence" value="ECO:0007669"/>
    <property type="project" value="UniProtKB-UniRule"/>
</dbReference>
<evidence type="ECO:0000256" key="3">
    <source>
        <dbReference type="ARBA" id="ARBA00023274"/>
    </source>
</evidence>
<evidence type="ECO:0000256" key="1">
    <source>
        <dbReference type="ARBA" id="ARBA00007102"/>
    </source>
</evidence>
<keyword evidence="2 5" id="KW-0689">Ribosomal protein</keyword>
<dbReference type="InterPro" id="IPR018268">
    <property type="entry name" value="Ribosomal_uS10_CS"/>
</dbReference>
<sequence>MAQKARIKVASTEIDKVNKVCQSIKEIAEKTGVELHGPVPLPTKRLKITTKKSPAFEGKRSWDRFEMRIHKRLIDLGADERTLRLVMRVPIPEGLNIEIEMIDK</sequence>
<accession>A0A1F5B2N4</accession>
<comment type="subunit">
    <text evidence="5">Part of the 30S ribosomal subunit.</text>
</comment>
<organism evidence="7 8">
    <name type="scientific">Candidatus Azambacteria bacterium RIFCSPHIGHO2_01_FULL_40_24</name>
    <dbReference type="NCBI Taxonomy" id="1797301"/>
    <lineage>
        <taxon>Bacteria</taxon>
        <taxon>Candidatus Azamiibacteriota</taxon>
    </lineage>
</organism>
<evidence type="ECO:0000313" key="8">
    <source>
        <dbReference type="Proteomes" id="UP000176431"/>
    </source>
</evidence>
<dbReference type="PROSITE" id="PS00361">
    <property type="entry name" value="RIBOSOMAL_S10"/>
    <property type="match status" value="1"/>
</dbReference>
<evidence type="ECO:0000256" key="2">
    <source>
        <dbReference type="ARBA" id="ARBA00022980"/>
    </source>
</evidence>
<dbReference type="GO" id="GO:0015935">
    <property type="term" value="C:small ribosomal subunit"/>
    <property type="evidence" value="ECO:0007669"/>
    <property type="project" value="UniProtKB-UniRule"/>
</dbReference>
<dbReference type="SUPFAM" id="SSF54999">
    <property type="entry name" value="Ribosomal protein S10"/>
    <property type="match status" value="1"/>
</dbReference>
<dbReference type="GO" id="GO:0003735">
    <property type="term" value="F:structural constituent of ribosome"/>
    <property type="evidence" value="ECO:0007669"/>
    <property type="project" value="UniProtKB-UniRule"/>
</dbReference>
<dbReference type="InterPro" id="IPR005729">
    <property type="entry name" value="Ribosomal_uS10_euk/arc"/>
</dbReference>
<keyword evidence="3 5" id="KW-0687">Ribonucleoprotein</keyword>
<dbReference type="FunFam" id="3.30.70.600:FF:000004">
    <property type="entry name" value="30S ribosomal protein S10"/>
    <property type="match status" value="1"/>
</dbReference>
<gene>
    <name evidence="5" type="primary">rpsJ</name>
    <name evidence="7" type="ORF">A2819_01290</name>
</gene>
<dbReference type="HAMAP" id="MF_00508">
    <property type="entry name" value="Ribosomal_uS10"/>
    <property type="match status" value="1"/>
</dbReference>
<dbReference type="NCBIfam" id="TIGR01046">
    <property type="entry name" value="uS10_euk_arch"/>
    <property type="match status" value="1"/>
</dbReference>
<dbReference type="InterPro" id="IPR027486">
    <property type="entry name" value="Ribosomal_uS10_dom"/>
</dbReference>